<sequence length="412" mass="45171">MGSHVVQTLRQGVWASLTGGWYHDPDQNKFNNSCHLYLWIFLLMLPLSLHLALPPTTMALSIYCTSITVFFVLIKLANYRLHLMFDEGEAVVRSSLSDLSKAQEKKSNASDSCQPPSIRRSSTVPDSVAMTTLARKRPSPVIQVTVKQTETDPGLIGVDYSKSEEGKSAEGQGESAAEEHNMEGGPLPNPELSPDDLSSPNPEQDAPLLRAQQRSPSRPEREQAEVTETGAAVGEGREVQKSLMGKGGDQSEEERSLEKDLKQDPREEKESEYKEAAARETVDEGWPASKGREDESEEGSEGPKENSDANNNSLETPKDDLDVFIDTPESPAQVPLEEEEAYCSDEIEVVLVDNSSPGLGSAHLDDSDTVKIIITMSCDPQMAAQLEESVKQSLLENAQICPEVPFQSIHHP</sequence>
<dbReference type="PANTHER" id="PTHR12372">
    <property type="entry name" value="PECANEX"/>
    <property type="match status" value="1"/>
</dbReference>
<evidence type="ECO:0000256" key="2">
    <source>
        <dbReference type="SAM" id="MobiDB-lite"/>
    </source>
</evidence>
<keyword evidence="1" id="KW-0472">Membrane</keyword>
<name>A0ABU7CY45_9TELE</name>
<dbReference type="PANTHER" id="PTHR12372:SF5">
    <property type="entry name" value="PECANEX-LIKE PROTEIN 2"/>
    <property type="match status" value="1"/>
</dbReference>
<accession>A0ABU7CY45</accession>
<comment type="similarity">
    <text evidence="1">Belongs to the pecanex family.</text>
</comment>
<protein>
    <recommendedName>
        <fullName evidence="1">Pecanex-like protein</fullName>
    </recommendedName>
</protein>
<feature type="compositionally biased region" description="Basic and acidic residues" evidence="2">
    <location>
        <begin position="253"/>
        <end position="282"/>
    </location>
</feature>
<gene>
    <name evidence="3" type="ORF">CHARACLAT_005530</name>
</gene>
<proteinExistence type="inferred from homology"/>
<organism evidence="3 4">
    <name type="scientific">Characodon lateralis</name>
    <dbReference type="NCBI Taxonomy" id="208331"/>
    <lineage>
        <taxon>Eukaryota</taxon>
        <taxon>Metazoa</taxon>
        <taxon>Chordata</taxon>
        <taxon>Craniata</taxon>
        <taxon>Vertebrata</taxon>
        <taxon>Euteleostomi</taxon>
        <taxon>Actinopterygii</taxon>
        <taxon>Neopterygii</taxon>
        <taxon>Teleostei</taxon>
        <taxon>Neoteleostei</taxon>
        <taxon>Acanthomorphata</taxon>
        <taxon>Ovalentaria</taxon>
        <taxon>Atherinomorphae</taxon>
        <taxon>Cyprinodontiformes</taxon>
        <taxon>Goodeidae</taxon>
        <taxon>Characodon</taxon>
    </lineage>
</organism>
<comment type="subcellular location">
    <subcellularLocation>
        <location evidence="1">Membrane</location>
        <topology evidence="1">Multi-pass membrane protein</topology>
    </subcellularLocation>
</comment>
<feature type="transmembrane region" description="Helical" evidence="1">
    <location>
        <begin position="59"/>
        <end position="77"/>
    </location>
</feature>
<comment type="caution">
    <text evidence="1">Lacks conserved residue(s) required for the propagation of feature annotation.</text>
</comment>
<keyword evidence="1" id="KW-1133">Transmembrane helix</keyword>
<keyword evidence="4" id="KW-1185">Reference proteome</keyword>
<comment type="caution">
    <text evidence="3">The sequence shown here is derived from an EMBL/GenBank/DDBJ whole genome shotgun (WGS) entry which is preliminary data.</text>
</comment>
<dbReference type="Proteomes" id="UP001352852">
    <property type="component" value="Unassembled WGS sequence"/>
</dbReference>
<feature type="compositionally biased region" description="Polar residues" evidence="2">
    <location>
        <begin position="109"/>
        <end position="125"/>
    </location>
</feature>
<dbReference type="InterPro" id="IPR039797">
    <property type="entry name" value="Pecanex"/>
</dbReference>
<evidence type="ECO:0000313" key="3">
    <source>
        <dbReference type="EMBL" id="MED6266775.1"/>
    </source>
</evidence>
<evidence type="ECO:0000313" key="4">
    <source>
        <dbReference type="Proteomes" id="UP001352852"/>
    </source>
</evidence>
<reference evidence="3 4" key="1">
    <citation type="submission" date="2021-06" db="EMBL/GenBank/DDBJ databases">
        <authorList>
            <person name="Palmer J.M."/>
        </authorList>
    </citation>
    <scope>NUCLEOTIDE SEQUENCE [LARGE SCALE GENOMIC DNA]</scope>
    <source>
        <strain evidence="3 4">CL_MEX2019</strain>
        <tissue evidence="3">Muscle</tissue>
    </source>
</reference>
<keyword evidence="1" id="KW-0812">Transmembrane</keyword>
<feature type="region of interest" description="Disordered" evidence="2">
    <location>
        <begin position="103"/>
        <end position="338"/>
    </location>
</feature>
<feature type="transmembrane region" description="Helical" evidence="1">
    <location>
        <begin position="36"/>
        <end position="53"/>
    </location>
</feature>
<evidence type="ECO:0000256" key="1">
    <source>
        <dbReference type="RuleBase" id="RU367089"/>
    </source>
</evidence>
<dbReference type="EMBL" id="JAHUTJ010008468">
    <property type="protein sequence ID" value="MED6266775.1"/>
    <property type="molecule type" value="Genomic_DNA"/>
</dbReference>